<sequence length="671" mass="69988">MSRRPLPRILTDRALPSLARGRDLARNASDNAADVLKPLIAVGRGLRRHAGWVAGWWIHSAKDRRGPTLLLAVAGVVVVALLPYGPLLAGVTLLMSAGWTGRDRRPATAGPSEPERAKLQAVYEALVPYLTDPDDPAPLYTHHGDAGGVFTDHEFENGRLTLLRLRYPGYFTDGEPDSRARVEQLLHAKAGRGREYRFDWDEEDNHLTLTALPALATGIAAQRFVTSPHEAILGFTDATDVQRTIPVLRGEESWDLPPVVWRTGPRSTEPHLLALGGPGTGTTTLLRSLALQALHHGDVLVVDGAGSGEYGFLAGRPGVLGVESGLAGTLAALEWLAHETQRRLIAVNRARQAGHPAPADVRRPLWLIVDHPAALAQLARVEGRPDPQDLLDVPLRHGRAAGVTLAVAEHLDAADGLSEGLRTGTRARVLLGPAHPAQARAVLGVPPHTTQGAHLPPGRGYARLGDGAVHRLQVPATPDPHDEETTGAHREAILSLLPAAPQAVDLVKAPPETAPPVKAPPEMAPPVKAPARPTAPPRTPAPATAPVERPTARPTAPTPVDRPTAPFTAPPTATAPLTPPPATATAPVDRPTAPFTAPPTATAPPAATAPLTPPPATATAPVARPTAPFTAPPTATAPPPPPPPATGTAAPTAPAPAERSSGADPAPAADV</sequence>
<keyword evidence="3" id="KW-0472">Membrane</keyword>
<feature type="binding site" evidence="1">
    <location>
        <begin position="276"/>
        <end position="283"/>
    </location>
    <ligand>
        <name>ATP</name>
        <dbReference type="ChEBI" id="CHEBI:30616"/>
    </ligand>
</feature>
<dbReference type="InterPro" id="IPR002543">
    <property type="entry name" value="FtsK_dom"/>
</dbReference>
<organism evidence="5 6">
    <name type="scientific">Streptantibioticus silvisoli</name>
    <dbReference type="NCBI Taxonomy" id="2705255"/>
    <lineage>
        <taxon>Bacteria</taxon>
        <taxon>Bacillati</taxon>
        <taxon>Actinomycetota</taxon>
        <taxon>Actinomycetes</taxon>
        <taxon>Kitasatosporales</taxon>
        <taxon>Streptomycetaceae</taxon>
        <taxon>Streptantibioticus</taxon>
    </lineage>
</organism>
<comment type="caution">
    <text evidence="5">The sequence shown here is derived from an EMBL/GenBank/DDBJ whole genome shotgun (WGS) entry which is preliminary data.</text>
</comment>
<evidence type="ECO:0000259" key="4">
    <source>
        <dbReference type="PROSITE" id="PS50901"/>
    </source>
</evidence>
<dbReference type="Proteomes" id="UP001156398">
    <property type="component" value="Unassembled WGS sequence"/>
</dbReference>
<feature type="compositionally biased region" description="Low complexity" evidence="2">
    <location>
        <begin position="617"/>
        <end position="634"/>
    </location>
</feature>
<gene>
    <name evidence="5" type="ORF">POF43_025780</name>
</gene>
<feature type="compositionally biased region" description="Low complexity" evidence="2">
    <location>
        <begin position="541"/>
        <end position="576"/>
    </location>
</feature>
<feature type="compositionally biased region" description="Low complexity" evidence="2">
    <location>
        <begin position="583"/>
        <end position="610"/>
    </location>
</feature>
<keyword evidence="3" id="KW-1133">Transmembrane helix</keyword>
<proteinExistence type="predicted"/>
<evidence type="ECO:0000256" key="3">
    <source>
        <dbReference type="SAM" id="Phobius"/>
    </source>
</evidence>
<feature type="transmembrane region" description="Helical" evidence="3">
    <location>
        <begin position="69"/>
        <end position="95"/>
    </location>
</feature>
<dbReference type="RefSeq" id="WP_282704777.1">
    <property type="nucleotide sequence ID" value="NZ_JAAGKO020000045.1"/>
</dbReference>
<feature type="compositionally biased region" description="Low complexity" evidence="2">
    <location>
        <begin position="646"/>
        <end position="657"/>
    </location>
</feature>
<dbReference type="EMBL" id="JAAGKO020000045">
    <property type="protein sequence ID" value="MDI5966098.1"/>
    <property type="molecule type" value="Genomic_DNA"/>
</dbReference>
<dbReference type="Gene3D" id="3.40.50.300">
    <property type="entry name" value="P-loop containing nucleotide triphosphate hydrolases"/>
    <property type="match status" value="1"/>
</dbReference>
<dbReference type="PRINTS" id="PR01217">
    <property type="entry name" value="PRICHEXTENSN"/>
</dbReference>
<accession>A0ABT6W5S3</accession>
<feature type="domain" description="FtsK" evidence="4">
    <location>
        <begin position="256"/>
        <end position="440"/>
    </location>
</feature>
<keyword evidence="1" id="KW-0067">ATP-binding</keyword>
<evidence type="ECO:0000256" key="2">
    <source>
        <dbReference type="SAM" id="MobiDB-lite"/>
    </source>
</evidence>
<evidence type="ECO:0000313" key="6">
    <source>
        <dbReference type="Proteomes" id="UP001156398"/>
    </source>
</evidence>
<keyword evidence="3" id="KW-0812">Transmembrane</keyword>
<reference evidence="5 6" key="1">
    <citation type="submission" date="2023-05" db="EMBL/GenBank/DDBJ databases">
        <title>Streptantibioticus silvisoli sp. nov., acidotolerant actinomycetes 1 from pine litter.</title>
        <authorList>
            <person name="Swiecimska M."/>
            <person name="Golinska P."/>
            <person name="Sangal V."/>
            <person name="Wachnowicz B."/>
            <person name="Goodfellow M."/>
        </authorList>
    </citation>
    <scope>NUCLEOTIDE SEQUENCE [LARGE SCALE GENOMIC DNA]</scope>
    <source>
        <strain evidence="5 6">SL54</strain>
    </source>
</reference>
<dbReference type="InterPro" id="IPR027417">
    <property type="entry name" value="P-loop_NTPase"/>
</dbReference>
<feature type="region of interest" description="Disordered" evidence="2">
    <location>
        <begin position="510"/>
        <end position="671"/>
    </location>
</feature>
<feature type="compositionally biased region" description="Pro residues" evidence="2">
    <location>
        <begin position="512"/>
        <end position="540"/>
    </location>
</feature>
<keyword evidence="1" id="KW-0547">Nucleotide-binding</keyword>
<dbReference type="PROSITE" id="PS50901">
    <property type="entry name" value="FTSK"/>
    <property type="match status" value="1"/>
</dbReference>
<dbReference type="SUPFAM" id="SSF52540">
    <property type="entry name" value="P-loop containing nucleoside triphosphate hydrolases"/>
    <property type="match status" value="1"/>
</dbReference>
<keyword evidence="6" id="KW-1185">Reference proteome</keyword>
<feature type="compositionally biased region" description="Pro residues" evidence="2">
    <location>
        <begin position="635"/>
        <end position="645"/>
    </location>
</feature>
<protein>
    <recommendedName>
        <fullName evidence="4">FtsK domain-containing protein</fullName>
    </recommendedName>
</protein>
<evidence type="ECO:0000313" key="5">
    <source>
        <dbReference type="EMBL" id="MDI5966098.1"/>
    </source>
</evidence>
<evidence type="ECO:0000256" key="1">
    <source>
        <dbReference type="PROSITE-ProRule" id="PRU00289"/>
    </source>
</evidence>
<name>A0ABT6W5S3_9ACTN</name>